<dbReference type="InterPro" id="IPR013705">
    <property type="entry name" value="Sterol_MeTrfase_C"/>
</dbReference>
<evidence type="ECO:0000256" key="13">
    <source>
        <dbReference type="PROSITE-ProRule" id="PRU01022"/>
    </source>
</evidence>
<dbReference type="FunFam" id="3.40.50.150:FF:000161">
    <property type="entry name" value="Methyltransferase"/>
    <property type="match status" value="1"/>
</dbReference>
<name>A0A8B8QJT5_9MYRT</name>
<dbReference type="PANTHER" id="PTHR44068:SF1">
    <property type="entry name" value="HYPOTHETICAL LOC100005854"/>
    <property type="match status" value="1"/>
</dbReference>
<accession>A0A8B8QJT5</accession>
<evidence type="ECO:0000256" key="4">
    <source>
        <dbReference type="ARBA" id="ARBA00022679"/>
    </source>
</evidence>
<dbReference type="CDD" id="cd02440">
    <property type="entry name" value="AdoMet_MTases"/>
    <property type="match status" value="1"/>
</dbReference>
<evidence type="ECO:0000256" key="3">
    <source>
        <dbReference type="ARBA" id="ARBA00022603"/>
    </source>
</evidence>
<evidence type="ECO:0000256" key="6">
    <source>
        <dbReference type="ARBA" id="ARBA00022955"/>
    </source>
</evidence>
<dbReference type="InterPro" id="IPR013216">
    <property type="entry name" value="Methyltransf_11"/>
</dbReference>
<keyword evidence="8" id="KW-0443">Lipid metabolism</keyword>
<evidence type="ECO:0000259" key="15">
    <source>
        <dbReference type="PROSITE" id="PS51685"/>
    </source>
</evidence>
<evidence type="ECO:0000256" key="1">
    <source>
        <dbReference type="ARBA" id="ARBA00004938"/>
    </source>
</evidence>
<dbReference type="OrthoDB" id="4310724at2759"/>
<comment type="similarity">
    <text evidence="11 13 14">Belongs to the class I-like SAM-binding methyltransferase superfamily. Erg6/SMT family.</text>
</comment>
<proteinExistence type="inferred from homology"/>
<reference evidence="17" key="1">
    <citation type="submission" date="2025-08" db="UniProtKB">
        <authorList>
            <consortium name="RefSeq"/>
        </authorList>
    </citation>
    <scope>IDENTIFICATION</scope>
    <source>
        <tissue evidence="17">Leaf</tissue>
    </source>
</reference>
<keyword evidence="5 13" id="KW-0949">S-adenosyl-L-methionine</keyword>
<keyword evidence="16" id="KW-1185">Reference proteome</keyword>
<organism evidence="16 17">
    <name type="scientific">Rhodamnia argentea</name>
    <dbReference type="NCBI Taxonomy" id="178133"/>
    <lineage>
        <taxon>Eukaryota</taxon>
        <taxon>Viridiplantae</taxon>
        <taxon>Streptophyta</taxon>
        <taxon>Embryophyta</taxon>
        <taxon>Tracheophyta</taxon>
        <taxon>Spermatophyta</taxon>
        <taxon>Magnoliopsida</taxon>
        <taxon>eudicotyledons</taxon>
        <taxon>Gunneridae</taxon>
        <taxon>Pentapetalae</taxon>
        <taxon>rosids</taxon>
        <taxon>malvids</taxon>
        <taxon>Myrtales</taxon>
        <taxon>Myrtaceae</taxon>
        <taxon>Myrtoideae</taxon>
        <taxon>Myrteae</taxon>
        <taxon>Australasian group</taxon>
        <taxon>Rhodamnia</taxon>
    </lineage>
</organism>
<evidence type="ECO:0000256" key="14">
    <source>
        <dbReference type="RuleBase" id="RU362025"/>
    </source>
</evidence>
<evidence type="ECO:0000256" key="8">
    <source>
        <dbReference type="ARBA" id="ARBA00023098"/>
    </source>
</evidence>
<sequence length="346" mass="39258">MSKTGALDLAAGVGGTIEKSQVLSAVNKYEKYHTCYGGKEEERKAEYRDVANKYYDLATSFYEYGWGESFHVARRWKGESLREGMKRHEHFIASQLALKPGLKVLDVGCGIGGPLREIARFSYTCITGLTDNAYHVKRGQELNRIAGVDKTCNFVKADFMQMPFPDNTFDAAYAIESTCHAPDAYECYKEIYRILKPGQHFAAYEWCMTDSFDPNNQEHRKIKADIEIGNGLTDIRLTGQLIEALKRAGFEVIWEKDLGPDSDIPWYAHMDKKRLSLTSFRTTGIGRWITSLTVKALEYVRLAPEGSVRVQEFLLQAGDGLYEGGRREIFTPMYFFLARKPISKSP</sequence>
<dbReference type="Pfam" id="PF08241">
    <property type="entry name" value="Methyltransf_11"/>
    <property type="match status" value="1"/>
</dbReference>
<evidence type="ECO:0000256" key="10">
    <source>
        <dbReference type="ARBA" id="ARBA00023221"/>
    </source>
</evidence>
<evidence type="ECO:0000256" key="11">
    <source>
        <dbReference type="ARBA" id="ARBA00038188"/>
    </source>
</evidence>
<keyword evidence="4 13" id="KW-0808">Transferase</keyword>
<dbReference type="RefSeq" id="XP_030547406.1">
    <property type="nucleotide sequence ID" value="XM_030691546.2"/>
</dbReference>
<dbReference type="KEGG" id="rarg:115753057"/>
<dbReference type="Proteomes" id="UP000827889">
    <property type="component" value="Chromosome 5"/>
</dbReference>
<dbReference type="GO" id="GO:0005783">
    <property type="term" value="C:endoplasmic reticulum"/>
    <property type="evidence" value="ECO:0007669"/>
    <property type="project" value="TreeGrafter"/>
</dbReference>
<gene>
    <name evidence="17" type="primary">LOC115753057</name>
</gene>
<evidence type="ECO:0000256" key="12">
    <source>
        <dbReference type="ARBA" id="ARBA00058522"/>
    </source>
</evidence>
<dbReference type="GO" id="GO:0003838">
    <property type="term" value="F:sterol 24-C-methyltransferase activity"/>
    <property type="evidence" value="ECO:0007669"/>
    <property type="project" value="TreeGrafter"/>
</dbReference>
<comment type="function">
    <text evidence="12">Catalyzes the methyl transfer from S-adenosyl-methionine to the C-24 of cycloartenol to form 24-methylene cycloartenol.</text>
</comment>
<dbReference type="GO" id="GO:0016126">
    <property type="term" value="P:sterol biosynthetic process"/>
    <property type="evidence" value="ECO:0007669"/>
    <property type="project" value="UniProtKB-UniPathway"/>
</dbReference>
<dbReference type="EC" id="2.1.1.-" evidence="14"/>
<evidence type="ECO:0000256" key="9">
    <source>
        <dbReference type="ARBA" id="ARBA00023166"/>
    </source>
</evidence>
<dbReference type="SUPFAM" id="SSF53335">
    <property type="entry name" value="S-adenosyl-L-methionine-dependent methyltransferases"/>
    <property type="match status" value="1"/>
</dbReference>
<feature type="domain" description="SAM-dependent methyltransferase Erg6/SMT-type" evidence="15">
    <location>
        <begin position="54"/>
        <end position="341"/>
    </location>
</feature>
<dbReference type="PROSITE" id="PS51685">
    <property type="entry name" value="SAM_MT_ERG6_SMT"/>
    <property type="match status" value="1"/>
</dbReference>
<dbReference type="GO" id="GO:0032259">
    <property type="term" value="P:methylation"/>
    <property type="evidence" value="ECO:0007669"/>
    <property type="project" value="UniProtKB-KW"/>
</dbReference>
<dbReference type="Pfam" id="PF08498">
    <property type="entry name" value="Sterol_MT_C"/>
    <property type="match status" value="1"/>
</dbReference>
<dbReference type="InterPro" id="IPR050447">
    <property type="entry name" value="Erg6_SMT_methyltransf"/>
</dbReference>
<evidence type="ECO:0000256" key="2">
    <source>
        <dbReference type="ARBA" id="ARBA00022516"/>
    </source>
</evidence>
<dbReference type="PANTHER" id="PTHR44068">
    <property type="entry name" value="ZGC:194242"/>
    <property type="match status" value="1"/>
</dbReference>
<dbReference type="AlphaFoldDB" id="A0A8B8QJT5"/>
<keyword evidence="9" id="KW-1207">Sterol metabolism</keyword>
<keyword evidence="6" id="KW-0752">Steroid biosynthesis</keyword>
<dbReference type="GeneID" id="115753057"/>
<dbReference type="InterPro" id="IPR030384">
    <property type="entry name" value="MeTrfase_SMT"/>
</dbReference>
<evidence type="ECO:0000313" key="16">
    <source>
        <dbReference type="Proteomes" id="UP000827889"/>
    </source>
</evidence>
<dbReference type="Gene3D" id="3.40.50.150">
    <property type="entry name" value="Vaccinia Virus protein VP39"/>
    <property type="match status" value="1"/>
</dbReference>
<keyword evidence="10" id="KW-0753">Steroid metabolism</keyword>
<dbReference type="InterPro" id="IPR029063">
    <property type="entry name" value="SAM-dependent_MTases_sf"/>
</dbReference>
<keyword evidence="3 13" id="KW-0489">Methyltransferase</keyword>
<comment type="pathway">
    <text evidence="1">Steroid biosynthesis; sterol biosynthesis.</text>
</comment>
<protein>
    <recommendedName>
        <fullName evidence="14">Methyltransferase</fullName>
        <ecNumber evidence="14">2.1.1.-</ecNumber>
    </recommendedName>
</protein>
<evidence type="ECO:0000313" key="17">
    <source>
        <dbReference type="RefSeq" id="XP_030547406.1"/>
    </source>
</evidence>
<keyword evidence="7" id="KW-0756">Sterol biosynthesis</keyword>
<evidence type="ECO:0000256" key="7">
    <source>
        <dbReference type="ARBA" id="ARBA00023011"/>
    </source>
</evidence>
<evidence type="ECO:0000256" key="5">
    <source>
        <dbReference type="ARBA" id="ARBA00022691"/>
    </source>
</evidence>
<dbReference type="UniPathway" id="UPA00766"/>
<keyword evidence="2" id="KW-0444">Lipid biosynthesis</keyword>